<feature type="domain" description="HTH hxlR-type" evidence="4">
    <location>
        <begin position="1"/>
        <end position="70"/>
    </location>
</feature>
<gene>
    <name evidence="5" type="ORF">L1785_06085</name>
</gene>
<dbReference type="InterPro" id="IPR036388">
    <property type="entry name" value="WH-like_DNA-bd_sf"/>
</dbReference>
<proteinExistence type="predicted"/>
<name>A0AA41U6Q6_9MICO</name>
<keyword evidence="3" id="KW-0804">Transcription</keyword>
<protein>
    <submittedName>
        <fullName evidence="5">Helix-turn-helix transcriptional regulator</fullName>
    </submittedName>
</protein>
<dbReference type="AlphaFoldDB" id="A0AA41U6Q6"/>
<evidence type="ECO:0000313" key="6">
    <source>
        <dbReference type="Proteomes" id="UP001165405"/>
    </source>
</evidence>
<dbReference type="PANTHER" id="PTHR33204:SF18">
    <property type="entry name" value="TRANSCRIPTIONAL REGULATORY PROTEIN"/>
    <property type="match status" value="1"/>
</dbReference>
<dbReference type="Proteomes" id="UP001165405">
    <property type="component" value="Unassembled WGS sequence"/>
</dbReference>
<accession>A0AA41U6Q6</accession>
<dbReference type="InterPro" id="IPR002577">
    <property type="entry name" value="HTH_HxlR"/>
</dbReference>
<keyword evidence="2" id="KW-0238">DNA-binding</keyword>
<dbReference type="SUPFAM" id="SSF46785">
    <property type="entry name" value="Winged helix' DNA-binding domain"/>
    <property type="match status" value="1"/>
</dbReference>
<dbReference type="Gene3D" id="1.10.10.10">
    <property type="entry name" value="Winged helix-like DNA-binding domain superfamily/Winged helix DNA-binding domain"/>
    <property type="match status" value="1"/>
</dbReference>
<organism evidence="5 6">
    <name type="scientific">Antribacter soli</name>
    <dbReference type="NCBI Taxonomy" id="2910976"/>
    <lineage>
        <taxon>Bacteria</taxon>
        <taxon>Bacillati</taxon>
        <taxon>Actinomycetota</taxon>
        <taxon>Actinomycetes</taxon>
        <taxon>Micrococcales</taxon>
        <taxon>Promicromonosporaceae</taxon>
        <taxon>Antribacter</taxon>
    </lineage>
</organism>
<evidence type="ECO:0000313" key="5">
    <source>
        <dbReference type="EMBL" id="MCF4120540.1"/>
    </source>
</evidence>
<dbReference type="EMBL" id="JAKGSG010000022">
    <property type="protein sequence ID" value="MCF4120540.1"/>
    <property type="molecule type" value="Genomic_DNA"/>
</dbReference>
<dbReference type="PROSITE" id="PS51118">
    <property type="entry name" value="HTH_HXLR"/>
    <property type="match status" value="1"/>
</dbReference>
<evidence type="ECO:0000256" key="3">
    <source>
        <dbReference type="ARBA" id="ARBA00023163"/>
    </source>
</evidence>
<keyword evidence="6" id="KW-1185">Reference proteome</keyword>
<sequence>MELRRAVGGVSDRMLSQTLQRLEADGLVSRTQHATIPPRVDYELTELGRPIAERIGDLIEAIYAQLPGIVAHQRKQGRSRDAQ</sequence>
<dbReference type="GO" id="GO:0003677">
    <property type="term" value="F:DNA binding"/>
    <property type="evidence" value="ECO:0007669"/>
    <property type="project" value="UniProtKB-KW"/>
</dbReference>
<dbReference type="RefSeq" id="WP_236088314.1">
    <property type="nucleotide sequence ID" value="NZ_JAKGSG010000022.1"/>
</dbReference>
<evidence type="ECO:0000259" key="4">
    <source>
        <dbReference type="PROSITE" id="PS51118"/>
    </source>
</evidence>
<keyword evidence="1" id="KW-0805">Transcription regulation</keyword>
<dbReference type="PANTHER" id="PTHR33204">
    <property type="entry name" value="TRANSCRIPTIONAL REGULATOR, MARR FAMILY"/>
    <property type="match status" value="1"/>
</dbReference>
<dbReference type="InterPro" id="IPR036390">
    <property type="entry name" value="WH_DNA-bd_sf"/>
</dbReference>
<reference evidence="5" key="1">
    <citation type="submission" date="2022-01" db="EMBL/GenBank/DDBJ databases">
        <title>Antribacter sp. nov., isolated from Guizhou of China.</title>
        <authorList>
            <person name="Chengliang C."/>
            <person name="Ya Z."/>
        </authorList>
    </citation>
    <scope>NUCLEOTIDE SEQUENCE</scope>
    <source>
        <strain evidence="5">KLBMP 9083</strain>
    </source>
</reference>
<dbReference type="Pfam" id="PF01638">
    <property type="entry name" value="HxlR"/>
    <property type="match status" value="1"/>
</dbReference>
<evidence type="ECO:0000256" key="2">
    <source>
        <dbReference type="ARBA" id="ARBA00023125"/>
    </source>
</evidence>
<evidence type="ECO:0000256" key="1">
    <source>
        <dbReference type="ARBA" id="ARBA00023015"/>
    </source>
</evidence>
<comment type="caution">
    <text evidence="5">The sequence shown here is derived from an EMBL/GenBank/DDBJ whole genome shotgun (WGS) entry which is preliminary data.</text>
</comment>